<keyword evidence="2" id="KW-1185">Reference proteome</keyword>
<sequence>MISNSNENNLCPFIPRLQHSSFLQLARFPQVYICGNNAMVSAALEPLYYERNLSCLNEPHWITRAISRDRNPHNTEPLYKIFNVFTLMSLNIYHNIREPNLNRTALTGRSPLPFNLHTISQTHPDARCINVRLANYTNIISNTSYAHFYNAARSSPIFNHRSLLSTLRYTP</sequence>
<gene>
    <name evidence="1" type="ORF">B0F90DRAFT_965179</name>
</gene>
<proteinExistence type="predicted"/>
<name>A0AAD4QNR2_9AGAM</name>
<organism evidence="1 2">
    <name type="scientific">Multifurca ochricompacta</name>
    <dbReference type="NCBI Taxonomy" id="376703"/>
    <lineage>
        <taxon>Eukaryota</taxon>
        <taxon>Fungi</taxon>
        <taxon>Dikarya</taxon>
        <taxon>Basidiomycota</taxon>
        <taxon>Agaricomycotina</taxon>
        <taxon>Agaricomycetes</taxon>
        <taxon>Russulales</taxon>
        <taxon>Russulaceae</taxon>
        <taxon>Multifurca</taxon>
    </lineage>
</organism>
<dbReference type="Proteomes" id="UP001203297">
    <property type="component" value="Unassembled WGS sequence"/>
</dbReference>
<accession>A0AAD4QNR2</accession>
<reference evidence="1" key="1">
    <citation type="journal article" date="2022" name="New Phytol.">
        <title>Evolutionary transition to the ectomycorrhizal habit in the genomes of a hyperdiverse lineage of mushroom-forming fungi.</title>
        <authorList>
            <person name="Looney B."/>
            <person name="Miyauchi S."/>
            <person name="Morin E."/>
            <person name="Drula E."/>
            <person name="Courty P.E."/>
            <person name="Kohler A."/>
            <person name="Kuo A."/>
            <person name="LaButti K."/>
            <person name="Pangilinan J."/>
            <person name="Lipzen A."/>
            <person name="Riley R."/>
            <person name="Andreopoulos W."/>
            <person name="He G."/>
            <person name="Johnson J."/>
            <person name="Nolan M."/>
            <person name="Tritt A."/>
            <person name="Barry K.W."/>
            <person name="Grigoriev I.V."/>
            <person name="Nagy L.G."/>
            <person name="Hibbett D."/>
            <person name="Henrissat B."/>
            <person name="Matheny P.B."/>
            <person name="Labbe J."/>
            <person name="Martin F.M."/>
        </authorList>
    </citation>
    <scope>NUCLEOTIDE SEQUENCE</scope>
    <source>
        <strain evidence="1">BPL690</strain>
    </source>
</reference>
<evidence type="ECO:0000313" key="2">
    <source>
        <dbReference type="Proteomes" id="UP001203297"/>
    </source>
</evidence>
<dbReference type="EMBL" id="WTXG01000004">
    <property type="protein sequence ID" value="KAI0306118.1"/>
    <property type="molecule type" value="Genomic_DNA"/>
</dbReference>
<protein>
    <submittedName>
        <fullName evidence="1">Uncharacterized protein</fullName>
    </submittedName>
</protein>
<evidence type="ECO:0000313" key="1">
    <source>
        <dbReference type="EMBL" id="KAI0306118.1"/>
    </source>
</evidence>
<dbReference type="AlphaFoldDB" id="A0AAD4QNR2"/>
<comment type="caution">
    <text evidence="1">The sequence shown here is derived from an EMBL/GenBank/DDBJ whole genome shotgun (WGS) entry which is preliminary data.</text>
</comment>